<organism evidence="1 2">
    <name type="scientific">Thalassotalea profundi</name>
    <dbReference type="NCBI Taxonomy" id="2036687"/>
    <lineage>
        <taxon>Bacteria</taxon>
        <taxon>Pseudomonadati</taxon>
        <taxon>Pseudomonadota</taxon>
        <taxon>Gammaproteobacteria</taxon>
        <taxon>Alteromonadales</taxon>
        <taxon>Colwelliaceae</taxon>
        <taxon>Thalassotalea</taxon>
    </lineage>
</organism>
<accession>A0ABQ3J3N8</accession>
<dbReference type="RefSeq" id="WP_229817422.1">
    <property type="nucleotide sequence ID" value="NZ_BNAH01000017.1"/>
</dbReference>
<dbReference type="EMBL" id="BNAH01000017">
    <property type="protein sequence ID" value="GHF01450.1"/>
    <property type="molecule type" value="Genomic_DNA"/>
</dbReference>
<evidence type="ECO:0000313" key="2">
    <source>
        <dbReference type="Proteomes" id="UP000626370"/>
    </source>
</evidence>
<reference evidence="2" key="1">
    <citation type="journal article" date="2019" name="Int. J. Syst. Evol. Microbiol.">
        <title>The Global Catalogue of Microorganisms (GCM) 10K type strain sequencing project: providing services to taxonomists for standard genome sequencing and annotation.</title>
        <authorList>
            <consortium name="The Broad Institute Genomics Platform"/>
            <consortium name="The Broad Institute Genome Sequencing Center for Infectious Disease"/>
            <person name="Wu L."/>
            <person name="Ma J."/>
        </authorList>
    </citation>
    <scope>NUCLEOTIDE SEQUENCE [LARGE SCALE GENOMIC DNA]</scope>
    <source>
        <strain evidence="2">CGMCC 1.15922</strain>
    </source>
</reference>
<comment type="caution">
    <text evidence="1">The sequence shown here is derived from an EMBL/GenBank/DDBJ whole genome shotgun (WGS) entry which is preliminary data.</text>
</comment>
<dbReference type="Proteomes" id="UP000626370">
    <property type="component" value="Unassembled WGS sequence"/>
</dbReference>
<keyword evidence="2" id="KW-1185">Reference proteome</keyword>
<evidence type="ECO:0000313" key="1">
    <source>
        <dbReference type="EMBL" id="GHF01450.1"/>
    </source>
</evidence>
<gene>
    <name evidence="1" type="ORF">GCM10011501_33700</name>
</gene>
<name>A0ABQ3J3N8_9GAMM</name>
<protein>
    <submittedName>
        <fullName evidence="1">Uncharacterized protein</fullName>
    </submittedName>
</protein>
<proteinExistence type="predicted"/>
<sequence length="63" mass="7135">MPNVLAVLHDDIIWNEADNFPYADNNPYIGPQAVHIWTMNNGKAIRFQQHIDTLNTARTTGTV</sequence>